<dbReference type="Pfam" id="PF12079">
    <property type="entry name" value="DUF3558"/>
    <property type="match status" value="1"/>
</dbReference>
<feature type="compositionally biased region" description="Low complexity" evidence="1">
    <location>
        <begin position="29"/>
        <end position="45"/>
    </location>
</feature>
<proteinExistence type="predicted"/>
<dbReference type="AlphaFoldDB" id="A0A4V2G7R2"/>
<keyword evidence="2" id="KW-0732">Signal</keyword>
<feature type="chain" id="PRO_5039510753" evidence="2">
    <location>
        <begin position="20"/>
        <end position="202"/>
    </location>
</feature>
<sequence length="202" mass="20921">MKYGKLTTLGALLATLVLAGCGASGTDADPGAPAAAAAQPEAGAGVESDAGTATGGYADEGYACGLITRADLETFYGGPVGEPEPKSVGDSRFCDWAGAPGGTDSYVFLWIEKPIKGVRGDANTEYDELRSKLKGDKAVKDVAGLGEKAMSDYYPGATRVRIVVEDMYITIGVQYVLGKRTLTPEADVARVTTLAKQVVGRM</sequence>
<evidence type="ECO:0000313" key="3">
    <source>
        <dbReference type="EMBL" id="RZU53616.1"/>
    </source>
</evidence>
<accession>A0A4V2G7R2</accession>
<organism evidence="3 4">
    <name type="scientific">Krasilnikovia cinnamomea</name>
    <dbReference type="NCBI Taxonomy" id="349313"/>
    <lineage>
        <taxon>Bacteria</taxon>
        <taxon>Bacillati</taxon>
        <taxon>Actinomycetota</taxon>
        <taxon>Actinomycetes</taxon>
        <taxon>Micromonosporales</taxon>
        <taxon>Micromonosporaceae</taxon>
        <taxon>Krasilnikovia</taxon>
    </lineage>
</organism>
<dbReference type="InterPro" id="IPR024520">
    <property type="entry name" value="DUF3558"/>
</dbReference>
<gene>
    <name evidence="3" type="ORF">EV385_5547</name>
</gene>
<evidence type="ECO:0000313" key="4">
    <source>
        <dbReference type="Proteomes" id="UP000292564"/>
    </source>
</evidence>
<dbReference type="RefSeq" id="WP_165449633.1">
    <property type="nucleotide sequence ID" value="NZ_SHKY01000001.1"/>
</dbReference>
<keyword evidence="4" id="KW-1185">Reference proteome</keyword>
<comment type="caution">
    <text evidence="3">The sequence shown here is derived from an EMBL/GenBank/DDBJ whole genome shotgun (WGS) entry which is preliminary data.</text>
</comment>
<protein>
    <submittedName>
        <fullName evidence="3">Uncharacterized protein DUF3558</fullName>
    </submittedName>
</protein>
<dbReference type="Proteomes" id="UP000292564">
    <property type="component" value="Unassembled WGS sequence"/>
</dbReference>
<dbReference type="EMBL" id="SHKY01000001">
    <property type="protein sequence ID" value="RZU53616.1"/>
    <property type="molecule type" value="Genomic_DNA"/>
</dbReference>
<feature type="signal peptide" evidence="2">
    <location>
        <begin position="1"/>
        <end position="19"/>
    </location>
</feature>
<evidence type="ECO:0000256" key="1">
    <source>
        <dbReference type="SAM" id="MobiDB-lite"/>
    </source>
</evidence>
<feature type="region of interest" description="Disordered" evidence="1">
    <location>
        <begin position="29"/>
        <end position="49"/>
    </location>
</feature>
<name>A0A4V2G7R2_9ACTN</name>
<dbReference type="PROSITE" id="PS51257">
    <property type="entry name" value="PROKAR_LIPOPROTEIN"/>
    <property type="match status" value="1"/>
</dbReference>
<evidence type="ECO:0000256" key="2">
    <source>
        <dbReference type="SAM" id="SignalP"/>
    </source>
</evidence>
<reference evidence="3 4" key="1">
    <citation type="submission" date="2019-02" db="EMBL/GenBank/DDBJ databases">
        <title>Sequencing the genomes of 1000 actinobacteria strains.</title>
        <authorList>
            <person name="Klenk H.-P."/>
        </authorList>
    </citation>
    <scope>NUCLEOTIDE SEQUENCE [LARGE SCALE GENOMIC DNA]</scope>
    <source>
        <strain evidence="3 4">DSM 45162</strain>
    </source>
</reference>